<dbReference type="InterPro" id="IPR003148">
    <property type="entry name" value="RCK_N"/>
</dbReference>
<dbReference type="InterPro" id="IPR036721">
    <property type="entry name" value="RCK_C_sf"/>
</dbReference>
<dbReference type="PANTHER" id="PTHR43833:SF11">
    <property type="entry name" value="VOLTAGE-GATED POTASSIUM CHANNEL KCH"/>
    <property type="match status" value="1"/>
</dbReference>
<keyword evidence="3" id="KW-1185">Reference proteome</keyword>
<reference evidence="2 3" key="1">
    <citation type="submission" date="2020-11" db="EMBL/GenBank/DDBJ databases">
        <title>Sequencing the genomes of 1000 actinobacteria strains.</title>
        <authorList>
            <person name="Klenk H.-P."/>
        </authorList>
    </citation>
    <scope>NUCLEOTIDE SEQUENCE [LARGE SCALE GENOMIC DNA]</scope>
    <source>
        <strain evidence="2 3">DSM 101695</strain>
    </source>
</reference>
<gene>
    <name evidence="2" type="ORF">IW249_006247</name>
</gene>
<protein>
    <submittedName>
        <fullName evidence="2">Trk K+ transport system NAD-binding subunit</fullName>
    </submittedName>
</protein>
<dbReference type="Gene3D" id="3.40.50.720">
    <property type="entry name" value="NAD(P)-binding Rossmann-like Domain"/>
    <property type="match status" value="2"/>
</dbReference>
<proteinExistence type="predicted"/>
<dbReference type="Proteomes" id="UP000631791">
    <property type="component" value="Unassembled WGS sequence"/>
</dbReference>
<dbReference type="SUPFAM" id="SSF116726">
    <property type="entry name" value="TrkA C-terminal domain-like"/>
    <property type="match status" value="1"/>
</dbReference>
<sequence length="612" mass="64222">MVAATLSLVVYHSPVSEDTRQGSTAEPARQRFVVCGDGAVARRLVTELIDRYGVAVTVVLPALSDHQAPDFADLALEFNVAEGQPEIVMARRLTGEVLDQAGVREAAAVAFVGVDDVTNVDAAMITRELAPDVRLVVRLFNPVLGEGVAAMLGDCAVLSGSEIAAPAFVAATLGDATPTYLRMPDGELLRSAMRGAVDPAGAEVVCGLADTTGTEPVVLPADQDSADLVLVRAYGRPRTDPPRRRPRLLRALGLVFSRNLRLALIGTAALLAAASVLLAYTRGVNLAQAVYLTLLTAMGAADVDSAAPLIEKVTAVVLVSTGMALLPTVTALVVDSLVRARLTVAAGGMIEPIDNHVVLVGLGNIGTRVLEELHSAGVSVVAVDRTESARGIGVARELGLPVIVGDATRPETLRAASVHTSRALVVLTDDDVTNLETALSGRASHEADRARSAAVRPPLRVVLRLFDDGFAERTQRILNIDESRSVSSLAAPAFAAAMMGQQVIDTISVGRRVLLVAEFPVGAGSELEGRYCHDVNQPGAVWVIAVRTGRTGQTIWSLPERRPLVRTDRLIVLATRAGLAALLPRTVPSPDAEPLADVAPLRLLAPAPRDGE</sequence>
<dbReference type="RefSeq" id="WP_196924082.1">
    <property type="nucleotide sequence ID" value="NZ_JADOTY010000001.1"/>
</dbReference>
<dbReference type="PROSITE" id="PS51201">
    <property type="entry name" value="RCK_N"/>
    <property type="match status" value="1"/>
</dbReference>
<dbReference type="EMBL" id="JADOTY010000001">
    <property type="protein sequence ID" value="MBG6105833.1"/>
    <property type="molecule type" value="Genomic_DNA"/>
</dbReference>
<feature type="domain" description="RCK N-terminal" evidence="1">
    <location>
        <begin position="354"/>
        <end position="470"/>
    </location>
</feature>
<comment type="caution">
    <text evidence="2">The sequence shown here is derived from an EMBL/GenBank/DDBJ whole genome shotgun (WGS) entry which is preliminary data.</text>
</comment>
<organism evidence="2 3">
    <name type="scientific">Micromonospora vinacea</name>
    <dbReference type="NCBI Taxonomy" id="709878"/>
    <lineage>
        <taxon>Bacteria</taxon>
        <taxon>Bacillati</taxon>
        <taxon>Actinomycetota</taxon>
        <taxon>Actinomycetes</taxon>
        <taxon>Micromonosporales</taxon>
        <taxon>Micromonosporaceae</taxon>
        <taxon>Micromonospora</taxon>
    </lineage>
</organism>
<evidence type="ECO:0000313" key="2">
    <source>
        <dbReference type="EMBL" id="MBG6105833.1"/>
    </source>
</evidence>
<name>A0ABS0KCD6_9ACTN</name>
<dbReference type="SUPFAM" id="SSF51735">
    <property type="entry name" value="NAD(P)-binding Rossmann-fold domains"/>
    <property type="match status" value="2"/>
</dbReference>
<dbReference type="Pfam" id="PF02254">
    <property type="entry name" value="TrkA_N"/>
    <property type="match status" value="1"/>
</dbReference>
<dbReference type="PANTHER" id="PTHR43833">
    <property type="entry name" value="POTASSIUM CHANNEL PROTEIN 2-RELATED-RELATED"/>
    <property type="match status" value="1"/>
</dbReference>
<accession>A0ABS0KCD6</accession>
<evidence type="ECO:0000259" key="1">
    <source>
        <dbReference type="PROSITE" id="PS51201"/>
    </source>
</evidence>
<dbReference type="InterPro" id="IPR036291">
    <property type="entry name" value="NAD(P)-bd_dom_sf"/>
</dbReference>
<dbReference type="InterPro" id="IPR050721">
    <property type="entry name" value="Trk_Ktr_HKT_K-transport"/>
</dbReference>
<evidence type="ECO:0000313" key="3">
    <source>
        <dbReference type="Proteomes" id="UP000631791"/>
    </source>
</evidence>